<organism evidence="6 7">
    <name type="scientific">Pinctada imbricata</name>
    <name type="common">Atlantic pearl-oyster</name>
    <name type="synonym">Pinctada martensii</name>
    <dbReference type="NCBI Taxonomy" id="66713"/>
    <lineage>
        <taxon>Eukaryota</taxon>
        <taxon>Metazoa</taxon>
        <taxon>Spiralia</taxon>
        <taxon>Lophotrochozoa</taxon>
        <taxon>Mollusca</taxon>
        <taxon>Bivalvia</taxon>
        <taxon>Autobranchia</taxon>
        <taxon>Pteriomorphia</taxon>
        <taxon>Pterioida</taxon>
        <taxon>Pterioidea</taxon>
        <taxon>Pteriidae</taxon>
        <taxon>Pinctada</taxon>
    </lineage>
</organism>
<feature type="compositionally biased region" description="Basic and acidic residues" evidence="3">
    <location>
        <begin position="244"/>
        <end position="263"/>
    </location>
</feature>
<protein>
    <recommendedName>
        <fullName evidence="4 5">EGF-like domain-containing protein</fullName>
    </recommendedName>
</protein>
<gene>
    <name evidence="6" type="ORF">FSP39_000439</name>
</gene>
<accession>A0AA88YMH4</accession>
<dbReference type="Gene3D" id="2.10.25.10">
    <property type="entry name" value="Laminin"/>
    <property type="match status" value="1"/>
</dbReference>
<reference evidence="6" key="1">
    <citation type="submission" date="2019-08" db="EMBL/GenBank/DDBJ databases">
        <title>The improved chromosome-level genome for the pearl oyster Pinctada fucata martensii using PacBio sequencing and Hi-C.</title>
        <authorList>
            <person name="Zheng Z."/>
        </authorList>
    </citation>
    <scope>NUCLEOTIDE SEQUENCE</scope>
    <source>
        <strain evidence="6">ZZ-2019</strain>
        <tissue evidence="6">Adductor muscle</tissue>
    </source>
</reference>
<evidence type="ECO:0000313" key="7">
    <source>
        <dbReference type="Proteomes" id="UP001186944"/>
    </source>
</evidence>
<evidence type="ECO:0000256" key="2">
    <source>
        <dbReference type="ARBA" id="ARBA00023180"/>
    </source>
</evidence>
<dbReference type="Pfam" id="PF07974">
    <property type="entry name" value="EGF_2"/>
    <property type="match status" value="1"/>
</dbReference>
<dbReference type="FunFam" id="2.10.25.10:FF:000001">
    <property type="entry name" value="Tenascin C"/>
    <property type="match status" value="1"/>
</dbReference>
<keyword evidence="2" id="KW-0325">Glycoprotein</keyword>
<keyword evidence="7" id="KW-1185">Reference proteome</keyword>
<feature type="domain" description="EGF-like" evidence="4 5">
    <location>
        <begin position="54"/>
        <end position="65"/>
    </location>
</feature>
<dbReference type="PROSITE" id="PS01186">
    <property type="entry name" value="EGF_2"/>
    <property type="match status" value="1"/>
</dbReference>
<proteinExistence type="predicted"/>
<evidence type="ECO:0000256" key="1">
    <source>
        <dbReference type="ARBA" id="ARBA00023157"/>
    </source>
</evidence>
<evidence type="ECO:0000259" key="4">
    <source>
        <dbReference type="PROSITE" id="PS00022"/>
    </source>
</evidence>
<dbReference type="InterPro" id="IPR000742">
    <property type="entry name" value="EGF"/>
</dbReference>
<dbReference type="EMBL" id="VSWD01000004">
    <property type="protein sequence ID" value="KAK3104373.1"/>
    <property type="molecule type" value="Genomic_DNA"/>
</dbReference>
<sequence>MSYVALQIVKDLCVTIVGKNTTLNDSSPDIVYAVQTQSCPNDCKQQGACDNGVCDCDEGFSGDDCSVLLSDPPTVLELSQGEYCDVTDEDCSLLKLRGHNFYSLHPRCRIEYEIIEENGDVSNRNLIYKHGEQKSQFEAMCDIQKKLKKYNQQSAWIAYQVDPRCLRSPLLPGPMSFHHCPRQQPRQPMKDTKNPAMGASYHQMCHFMKDQYIDSVMSINNPKRREEISNKTPLQHQQQNTKTPDAKTQKTSTARDGKETHDM</sequence>
<evidence type="ECO:0000259" key="5">
    <source>
        <dbReference type="PROSITE" id="PS01186"/>
    </source>
</evidence>
<keyword evidence="1" id="KW-1015">Disulfide bond</keyword>
<comment type="caution">
    <text evidence="6">The sequence shown here is derived from an EMBL/GenBank/DDBJ whole genome shotgun (WGS) entry which is preliminary data.</text>
</comment>
<dbReference type="Proteomes" id="UP001186944">
    <property type="component" value="Unassembled WGS sequence"/>
</dbReference>
<evidence type="ECO:0000313" key="6">
    <source>
        <dbReference type="EMBL" id="KAK3104373.1"/>
    </source>
</evidence>
<feature type="region of interest" description="Disordered" evidence="3">
    <location>
        <begin position="222"/>
        <end position="263"/>
    </location>
</feature>
<dbReference type="PROSITE" id="PS00022">
    <property type="entry name" value="EGF_1"/>
    <property type="match status" value="1"/>
</dbReference>
<name>A0AA88YMH4_PINIB</name>
<dbReference type="InterPro" id="IPR013111">
    <property type="entry name" value="EGF_extracell"/>
</dbReference>
<dbReference type="AlphaFoldDB" id="A0AA88YMH4"/>
<evidence type="ECO:0000256" key="3">
    <source>
        <dbReference type="SAM" id="MobiDB-lite"/>
    </source>
</evidence>
<feature type="compositionally biased region" description="Polar residues" evidence="3">
    <location>
        <begin position="230"/>
        <end position="243"/>
    </location>
</feature>